<proteinExistence type="predicted"/>
<dbReference type="Pfam" id="PF00583">
    <property type="entry name" value="Acetyltransf_1"/>
    <property type="match status" value="1"/>
</dbReference>
<sequence>MQDFMTPPKHVNCCAKNMTLRPFLSDDAATILSWCKDKHAFRLWSADRYKDFPAKPEEMMAQYNGDNMYPLTAVVGDTIIGHILLRRPSEDKSIIRFGFVIVDNTKRGYGYGKQLLRQAIEYAREKLGAKQITLGVFCENISAVECYKSVGFRIIGDGSYLIDGDEWKEFEMEL</sequence>
<protein>
    <submittedName>
        <fullName evidence="2">Protein N-acetyltransferase, RimJ/RimL family</fullName>
    </submittedName>
</protein>
<dbReference type="Proteomes" id="UP000184280">
    <property type="component" value="Unassembled WGS sequence"/>
</dbReference>
<dbReference type="InterPro" id="IPR000182">
    <property type="entry name" value="GNAT_dom"/>
</dbReference>
<dbReference type="Gene3D" id="3.40.630.30">
    <property type="match status" value="1"/>
</dbReference>
<name>A0A1M7HN82_XYLRU</name>
<dbReference type="PANTHER" id="PTHR43415">
    <property type="entry name" value="SPERMIDINE N(1)-ACETYLTRANSFERASE"/>
    <property type="match status" value="1"/>
</dbReference>
<gene>
    <name evidence="2" type="ORF">SAMN04488494_1625</name>
</gene>
<evidence type="ECO:0000313" key="3">
    <source>
        <dbReference type="Proteomes" id="UP000184280"/>
    </source>
</evidence>
<dbReference type="CDD" id="cd04301">
    <property type="entry name" value="NAT_SF"/>
    <property type="match status" value="1"/>
</dbReference>
<dbReference type="PANTHER" id="PTHR43415:SF3">
    <property type="entry name" value="GNAT-FAMILY ACETYLTRANSFERASE"/>
    <property type="match status" value="1"/>
</dbReference>
<reference evidence="2 3" key="1">
    <citation type="submission" date="2016-11" db="EMBL/GenBank/DDBJ databases">
        <authorList>
            <person name="Jaros S."/>
            <person name="Januszkiewicz K."/>
            <person name="Wedrychowicz H."/>
        </authorList>
    </citation>
    <scope>NUCLEOTIDE SEQUENCE [LARGE SCALE GENOMIC DNA]</scope>
    <source>
        <strain evidence="2 3">BPI-34</strain>
    </source>
</reference>
<feature type="domain" description="N-acetyltransferase" evidence="1">
    <location>
        <begin position="18"/>
        <end position="174"/>
    </location>
</feature>
<dbReference type="SUPFAM" id="SSF55729">
    <property type="entry name" value="Acyl-CoA N-acyltransferases (Nat)"/>
    <property type="match status" value="1"/>
</dbReference>
<dbReference type="InterPro" id="IPR016181">
    <property type="entry name" value="Acyl_CoA_acyltransferase"/>
</dbReference>
<evidence type="ECO:0000259" key="1">
    <source>
        <dbReference type="PROSITE" id="PS51186"/>
    </source>
</evidence>
<organism evidence="2 3">
    <name type="scientific">Xylanibacter ruminicola</name>
    <name type="common">Prevotella ruminicola</name>
    <dbReference type="NCBI Taxonomy" id="839"/>
    <lineage>
        <taxon>Bacteria</taxon>
        <taxon>Pseudomonadati</taxon>
        <taxon>Bacteroidota</taxon>
        <taxon>Bacteroidia</taxon>
        <taxon>Bacteroidales</taxon>
        <taxon>Prevotellaceae</taxon>
        <taxon>Xylanibacter</taxon>
    </lineage>
</organism>
<evidence type="ECO:0000313" key="2">
    <source>
        <dbReference type="EMBL" id="SHM29793.1"/>
    </source>
</evidence>
<dbReference type="AlphaFoldDB" id="A0A1M7HN82"/>
<dbReference type="PROSITE" id="PS51186">
    <property type="entry name" value="GNAT"/>
    <property type="match status" value="1"/>
</dbReference>
<keyword evidence="2" id="KW-0808">Transferase</keyword>
<dbReference type="EMBL" id="FRCJ01000003">
    <property type="protein sequence ID" value="SHM29793.1"/>
    <property type="molecule type" value="Genomic_DNA"/>
</dbReference>
<dbReference type="GO" id="GO:0016747">
    <property type="term" value="F:acyltransferase activity, transferring groups other than amino-acyl groups"/>
    <property type="evidence" value="ECO:0007669"/>
    <property type="project" value="InterPro"/>
</dbReference>
<accession>A0A1M7HN82</accession>